<organism evidence="2 3">
    <name type="scientific">Forsythia ovata</name>
    <dbReference type="NCBI Taxonomy" id="205694"/>
    <lineage>
        <taxon>Eukaryota</taxon>
        <taxon>Viridiplantae</taxon>
        <taxon>Streptophyta</taxon>
        <taxon>Embryophyta</taxon>
        <taxon>Tracheophyta</taxon>
        <taxon>Spermatophyta</taxon>
        <taxon>Magnoliopsida</taxon>
        <taxon>eudicotyledons</taxon>
        <taxon>Gunneridae</taxon>
        <taxon>Pentapetalae</taxon>
        <taxon>asterids</taxon>
        <taxon>lamiids</taxon>
        <taxon>Lamiales</taxon>
        <taxon>Oleaceae</taxon>
        <taxon>Forsythieae</taxon>
        <taxon>Forsythia</taxon>
    </lineage>
</organism>
<keyword evidence="1" id="KW-1133">Transmembrane helix</keyword>
<keyword evidence="1" id="KW-0812">Transmembrane</keyword>
<dbReference type="PANTHER" id="PTHR48004:SF58">
    <property type="entry name" value="OS01G0162200 PROTEIN"/>
    <property type="match status" value="1"/>
</dbReference>
<dbReference type="InterPro" id="IPR052941">
    <property type="entry name" value="StomDev_PlantInt_Reg"/>
</dbReference>
<dbReference type="Proteomes" id="UP001604277">
    <property type="component" value="Unassembled WGS sequence"/>
</dbReference>
<comment type="caution">
    <text evidence="2">The sequence shown here is derived from an EMBL/GenBank/DDBJ whole genome shotgun (WGS) entry which is preliminary data.</text>
</comment>
<accession>A0ABD1W5K7</accession>
<feature type="transmembrane region" description="Helical" evidence="1">
    <location>
        <begin position="131"/>
        <end position="151"/>
    </location>
</feature>
<dbReference type="InterPro" id="IPR032675">
    <property type="entry name" value="LRR_dom_sf"/>
</dbReference>
<keyword evidence="2" id="KW-0808">Transferase</keyword>
<gene>
    <name evidence="2" type="ORF">Fot_14085</name>
</gene>
<keyword evidence="3" id="KW-1185">Reference proteome</keyword>
<dbReference type="EMBL" id="JBFOLJ010000004">
    <property type="protein sequence ID" value="KAL2544852.1"/>
    <property type="molecule type" value="Genomic_DNA"/>
</dbReference>
<name>A0ABD1W5K7_9LAMI</name>
<sequence length="164" mass="18562">MAGWHCSSQNTSPSKLSYFFDKPILACVLQGKHIHQSDRLEKCQAPSLALNNNSFSGPIPSSIGNLSRLSWLDLSYNKLSDTIPVASPTASGLDMLSNARHLYEFFLRVIKAFRIQFLLKYIDFTIHKKSFSFFTAICQIIYFLVLSPISCSVQTRMLMKFIVV</sequence>
<dbReference type="InterPro" id="IPR001611">
    <property type="entry name" value="Leu-rich_rpt"/>
</dbReference>
<evidence type="ECO:0000313" key="2">
    <source>
        <dbReference type="EMBL" id="KAL2544852.1"/>
    </source>
</evidence>
<evidence type="ECO:0000313" key="3">
    <source>
        <dbReference type="Proteomes" id="UP001604277"/>
    </source>
</evidence>
<dbReference type="GO" id="GO:0016301">
    <property type="term" value="F:kinase activity"/>
    <property type="evidence" value="ECO:0007669"/>
    <property type="project" value="UniProtKB-KW"/>
</dbReference>
<dbReference type="AlphaFoldDB" id="A0ABD1W5K7"/>
<dbReference type="PANTHER" id="PTHR48004">
    <property type="entry name" value="OS01G0149700 PROTEIN"/>
    <property type="match status" value="1"/>
</dbReference>
<dbReference type="Pfam" id="PF00560">
    <property type="entry name" value="LRR_1"/>
    <property type="match status" value="2"/>
</dbReference>
<keyword evidence="2" id="KW-0418">Kinase</keyword>
<keyword evidence="1" id="KW-0472">Membrane</keyword>
<reference evidence="3" key="1">
    <citation type="submission" date="2024-07" db="EMBL/GenBank/DDBJ databases">
        <title>Two chromosome-level genome assemblies of Korean endemic species Abeliophyllum distichum and Forsythia ovata (Oleaceae).</title>
        <authorList>
            <person name="Jang H."/>
        </authorList>
    </citation>
    <scope>NUCLEOTIDE SEQUENCE [LARGE SCALE GENOMIC DNA]</scope>
</reference>
<proteinExistence type="predicted"/>
<dbReference type="Gene3D" id="3.80.10.10">
    <property type="entry name" value="Ribonuclease Inhibitor"/>
    <property type="match status" value="1"/>
</dbReference>
<protein>
    <submittedName>
        <fullName evidence="2">Protein kinase domain-containing protein</fullName>
    </submittedName>
</protein>
<evidence type="ECO:0000256" key="1">
    <source>
        <dbReference type="SAM" id="Phobius"/>
    </source>
</evidence>
<dbReference type="SUPFAM" id="SSF52058">
    <property type="entry name" value="L domain-like"/>
    <property type="match status" value="1"/>
</dbReference>